<name>A0A6N2RE10_9ACTO</name>
<evidence type="ECO:0000313" key="1">
    <source>
        <dbReference type="EMBL" id="VYS79157.1"/>
    </source>
</evidence>
<sequence length="964" mass="105945">MADVRRGAEALPQVPLVEMSAEAVATDISRQGTAIANTQVAQNRSLPPEEWTGAAADAASAEIQSLGDKTVTLSQAFFPAATALNTWAEDVRSACSDITKLQEEWNTAVADYNASQSTTAVCTPGTSYGNGPRLMRPVGVEKAEEILWAKQHGIRQRYRKRVDELDDAANTAAKAIDGTRRTIVSDEAGSKGRNAIGVELFDADTPILSGAAQWAHAQEIAPEIADALTKEPLTVEDIAAFNDKYGGYLQNPFYVAAIAQHVNMDDLYATVVRAGDVSYQNPGSEDALYRFNQNLGAFMAMSTGGSNLSADMVGNQHAFDVIKEGLVGKDGARIDGIVQAKLADMKATGRNEYQINDVNSATSWYKLQGYDILGQLMGYAGRENPSLTLGPGFYHDPLDPEGRDYPIDPETRRQLGLPPLDPNDPHVRSVFEDMVDWDYNTAGHARADSYAQTSYFHSLVPRGTYSEDQRSFDALQGVIELSDTPDYLESNDDTVLHQAEETRLQALRRALDSNTEFDTKMNTTRYLTGWRGGDGANDSAVYYDGGEALGNMINDASKINEAAMVSPSPDDYEGGTSNPAWKKQQKLFEAWQADDVRRAKIAQNFMLGYQDGLDQSAFIESNGEDRFGRNNPNMRSWVGNIAAQRIIDFAELADEYAGEGTVGTNNTAGLTGHARIDLGREDLQKMFGKSGLFTDLMFDKPEPVSGKDTPTLKDDVYNGRPPAMMTLNAAAWAYYKPQLDYWVNQPAEGDWMTKVFSSTQGWQTLISVLDQAPTNAGFREDDYVVHRNQMIRGAVDYALSYAPSTKLPSAITDYAKDGLLDHFLPTDMDSKQATALLEQHMQTGQKFQDALAAAYIKRDEWPSDLGLSKEYLRDDFLRNRGAQVDLPASQYLTLPAYDDMTEKQRQEFADYLKEQVSVDENGNVINTHDSKDDAGVPRTNLATLQNALDSAQQRINTKLSGPGK</sequence>
<dbReference type="EMBL" id="CACRSM010000002">
    <property type="protein sequence ID" value="VYS79157.1"/>
    <property type="molecule type" value="Genomic_DNA"/>
</dbReference>
<proteinExistence type="predicted"/>
<dbReference type="AlphaFoldDB" id="A0A6N2RE10"/>
<gene>
    <name evidence="1" type="ORF">AOLFYP35_00317</name>
</gene>
<organism evidence="1">
    <name type="scientific">Schaalia odontolytica</name>
    <dbReference type="NCBI Taxonomy" id="1660"/>
    <lineage>
        <taxon>Bacteria</taxon>
        <taxon>Bacillati</taxon>
        <taxon>Actinomycetota</taxon>
        <taxon>Actinomycetes</taxon>
        <taxon>Actinomycetales</taxon>
        <taxon>Actinomycetaceae</taxon>
        <taxon>Schaalia</taxon>
    </lineage>
</organism>
<reference evidence="1" key="1">
    <citation type="submission" date="2019-11" db="EMBL/GenBank/DDBJ databases">
        <authorList>
            <person name="Feng L."/>
        </authorList>
    </citation>
    <scope>NUCLEOTIDE SEQUENCE</scope>
    <source>
        <strain evidence="1">AodontolyticusLFYP35</strain>
    </source>
</reference>
<accession>A0A6N2RE10</accession>
<protein>
    <submittedName>
        <fullName evidence="1">Uncharacterized protein</fullName>
    </submittedName>
</protein>